<keyword evidence="3" id="KW-1185">Reference proteome</keyword>
<dbReference type="NCBIfam" id="TIGR04183">
    <property type="entry name" value="Por_Secre_tail"/>
    <property type="match status" value="1"/>
</dbReference>
<reference evidence="2 3" key="1">
    <citation type="submission" date="2020-03" db="EMBL/GenBank/DDBJ databases">
        <title>Genomic Encyclopedia of Type Strains, Phase IV (KMG-IV): sequencing the most valuable type-strain genomes for metagenomic binning, comparative biology and taxonomic classification.</title>
        <authorList>
            <person name="Goeker M."/>
        </authorList>
    </citation>
    <scope>NUCLEOTIDE SEQUENCE [LARGE SCALE GENOMIC DNA]</scope>
    <source>
        <strain evidence="2 3">DSM 5718</strain>
    </source>
</reference>
<gene>
    <name evidence="2" type="ORF">FHS56_000971</name>
</gene>
<evidence type="ECO:0000313" key="3">
    <source>
        <dbReference type="Proteomes" id="UP000537126"/>
    </source>
</evidence>
<comment type="caution">
    <text evidence="2">The sequence shown here is derived from an EMBL/GenBank/DDBJ whole genome shotgun (WGS) entry which is preliminary data.</text>
</comment>
<dbReference type="EMBL" id="JAASRN010000001">
    <property type="protein sequence ID" value="NIK73485.1"/>
    <property type="molecule type" value="Genomic_DNA"/>
</dbReference>
<keyword evidence="1" id="KW-0732">Signal</keyword>
<dbReference type="InterPro" id="IPR026444">
    <property type="entry name" value="Secre_tail"/>
</dbReference>
<name>A0A846MPV4_9BACT</name>
<dbReference type="RefSeq" id="WP_166918716.1">
    <property type="nucleotide sequence ID" value="NZ_JAASRN010000001.1"/>
</dbReference>
<feature type="signal peptide" evidence="1">
    <location>
        <begin position="1"/>
        <end position="25"/>
    </location>
</feature>
<proteinExistence type="predicted"/>
<evidence type="ECO:0000256" key="1">
    <source>
        <dbReference type="SAM" id="SignalP"/>
    </source>
</evidence>
<organism evidence="2 3">
    <name type="scientific">Thermonema lapsum</name>
    <dbReference type="NCBI Taxonomy" id="28195"/>
    <lineage>
        <taxon>Bacteria</taxon>
        <taxon>Pseudomonadati</taxon>
        <taxon>Bacteroidota</taxon>
        <taxon>Cytophagia</taxon>
        <taxon>Cytophagales</taxon>
        <taxon>Thermonemataceae</taxon>
        <taxon>Thermonema</taxon>
    </lineage>
</organism>
<evidence type="ECO:0000313" key="2">
    <source>
        <dbReference type="EMBL" id="NIK73485.1"/>
    </source>
</evidence>
<feature type="chain" id="PRO_5033030188" evidence="1">
    <location>
        <begin position="26"/>
        <end position="2409"/>
    </location>
</feature>
<protein>
    <submittedName>
        <fullName evidence="2">Uncharacterized protein</fullName>
    </submittedName>
</protein>
<accession>A0A846MPV4</accession>
<dbReference type="Proteomes" id="UP000537126">
    <property type="component" value="Unassembled WGS sequence"/>
</dbReference>
<sequence length="2409" mass="261125">MKVHKSQKWVVILVLLMSLPMLTWAQAVFTWTGASNTAWNNSANWIRVGIDDDNDGIPDANDDVVFTGANNCTLSRNEACKNLTFALTYTGRLSLGTHTLEVYGNWTHIASSNVFQPNTGTVVLRDGGAVSYQITMNTSYNDYFYTLIFDRGSKTTDIGPAFGGGTRMVSNELIMESGTLTAAGTGYLPVANLRVRGGNSSFSSLGGRILQVQGNAVVESGSFTLQASAKVEIQGNYTQNGGYIVGDNTTAPFSAPVRFMGGSSTSVVSGTAVNIRAAVSILKNVRWNVPVTIGETTAQKNLVIGNNGLLDIQTTAPHSINGSVVYANDNGVIRASASPTVLKILQDWDSSQSTAVDPLQRPVGDSQIYFIGNTSNCSINVSANTFFDYLYINKTDAYRIVSNTGSNPLRIKKNFHILSGTFRANNVTNATNTLSIVASVNHRLNRNNSTGGAINISSDPIQALAMGANTGETVSYPAGDIIVEEDVIIEDDACLDLGTNEPGNIETNRTNFITIALYVGKNLDDKNNTLPSNAQAIPSTSYPTNPGPPRGLYCGLSTAYPLGVRQSCTAAGTVNYQTGLAPRENYQIPTIVFFGGTPATIVGNVPQLPNFCNNFNGGKGLLLPNVYIVKTSTSADPNATQVTMSNNLRIHGNFKILRGTFNTNGYTLYYGDYAAKDVGGGISDAALMSNYYSRDDVIDVYGRFLLTAGSRLFMNTAGEERGTFLRVRKGGFFRALGTAANRATVTREGTPGQYYRICVYNGGAIEAIHTEFTFMSAFSDSRYGTSDSRNWLGDNTITSSPNYDLPSWEYEGGPGSGHGWQESRGGLKVMMGAIINPLDNTSPDLQWGTVPHNFSYCSFGSGGINAACLTINTGQALTIYNANFSSNSGSYSKNVIANARYYFNSSVMGDPAANVAGFGNLQINVITMKSSSGAIGGGVGEQYDGGLNDNNVNPFYDQIRWENYVRIYWVGNSWGTTGPNPKRQRIIKEGDVVVSGGEGPYYENSNLDPLVYKYIDETHTDDATAWTNPKNWSLYNDRYYNPFQIYPGQTTLPYGLPKKNKESTVWVGNDPNGEIPADTLKMFDVMITRSAGSNPTVDIDVEVYGAVVVNAGVLRDGQRIYDARDNGASGTAGVFGQMLAREDLDPSVNRGRDSTTSSIPHKVLTISAGRVLTVGGDMQVRANGQLKLQANAEVRIGTNLFALDNLASWNENISPPAYYCDAADDSKSYVTMGGLKTMPNIVMDPTATLVFNGTGEQQIMVRRNEVQNVRVDKPGGVLRVQGLTFSERARFQILGNLTINGGEFRMLSTTPLLVNGNVTLNGGSFTFNDSPVTVRGNWINNGANIDPGAGRINFHPNSTAKRIIKTNGQPFPAVYIGFFVDYTQVGNCYMKDADPDDYPVGHPIRYPKVTSMVEYEVQDELIALGHTTVMANRKLSTLPNANVKLKLAGVRVENNGVLDLNPGAELLIDPNPAYPFYVDKRNNISPIQADKPTRTLLIEEGGYLEAVGSASQYVKISRQGISDYYRFLVEGTIQARYFLFEFMDERGVDLSGTLTGDGAGVAGSGILGSTNSAGRGASTDPAAGIGSFSDGIFTNGKPLAGSVYLNLPIVYSTSDIYRTNFALPIPGGYNVRRSPSSCASNQVVFRLASGAFRGESYDDDRDVASCFGGDGNVRWIENIKRWDGRTNGGVATNDNLWTNPANWEGDVLPTSSDDVVIDYTASNLDPNYASGGRSFVVEITSGTVQCASLTINATNDPNGPINDVYLRLNGGNLQVTGDFSVQSNSHVEVLNPASTITVGGSWNIRGAFTHGNGTVVFDGGTGSRVIYGGANHAPGTYGVFNNPFYNVEFRSGISELNSTLFVENDLTIAAGATLDASIANNRIDIKGNWVNHGTFVPRQGEVVFSGNKPQALTKTGGAGYETFWRLIMAKEDVTSAGSFTPSTTNLTLNNRVVVGPITGSVLGGELYLMNGKIISDKNKELIISEKAQWRRDPSSPVASAFVEGPAGRIFSSFSSEVRLAFPIGKGSYPGTITDGVALNVRLNKQVPTTFTVEQFNANPEDWTPSNTRTLYPASSRINMISQDRYWVVKNIEFPNDPNNAADFVSLSVELPFRGEDETSNFPINVNGNTYYVSAANNLSLLEDIHILQDFDDYDKNLAGLRNTAPPDIERRVRRGQADDEGQYWRDLGGLPFLSNSNTQIIAGGIATLGNGQMTFGWHFIPLPVEILNLGAKAVEGRVHLSWVTVYEKDNAGFTIERSLNTREIEEIGWLEAKGSEGSSVTAYEYWDNHPPQGVVYYRLRQKDKNGSTSYSKWVAVEVKQGNRYEPGKVSLYPNPAQDGQSFYVELPYGMELYEWQVVDMKGNIIAGERAQSGMKNTLKVDLKRRLPEGVYLVRLRTQSGWQFVRWVVL</sequence>